<dbReference type="Proteomes" id="UP001367676">
    <property type="component" value="Unassembled WGS sequence"/>
</dbReference>
<sequence length="241" mass="27365">MNCAEYENILRFGDSSTPKRRSMKRLNAIPGKSVQASDFEINGDNSAVNQEMDFIKQSDEDDPEPQEINVDQSDKDNSELNLSMMNLFVMNLIMYSRSGPRILLAVLRQKWHILVEEVDEAYTLKRCAKCWQKGIAMSIAQCVITDIAKIFATTYARIATVKNALGGFKATGIQPFNPNIFTEEDFKAAQLTETITHHEEDWLHFHLTSFYYKPEEMSSLAPILIGPPQATLPFWLFGSSK</sequence>
<dbReference type="AlphaFoldDB" id="A0AAN9TXK7"/>
<reference evidence="1 2" key="1">
    <citation type="submission" date="2024-03" db="EMBL/GenBank/DDBJ databases">
        <title>Adaptation during the transition from Ophiocordyceps entomopathogen to insect associate is accompanied by gene loss and intensified selection.</title>
        <authorList>
            <person name="Ward C.M."/>
            <person name="Onetto C.A."/>
            <person name="Borneman A.R."/>
        </authorList>
    </citation>
    <scope>NUCLEOTIDE SEQUENCE [LARGE SCALE GENOMIC DNA]</scope>
    <source>
        <strain evidence="1">AWRI1</strain>
        <tissue evidence="1">Single Adult Female</tissue>
    </source>
</reference>
<comment type="caution">
    <text evidence="1">The sequence shown here is derived from an EMBL/GenBank/DDBJ whole genome shotgun (WGS) entry which is preliminary data.</text>
</comment>
<proteinExistence type="predicted"/>
<keyword evidence="2" id="KW-1185">Reference proteome</keyword>
<gene>
    <name evidence="1" type="ORF">V9T40_006285</name>
</gene>
<name>A0AAN9TXK7_9HEMI</name>
<accession>A0AAN9TXK7</accession>
<evidence type="ECO:0000313" key="2">
    <source>
        <dbReference type="Proteomes" id="UP001367676"/>
    </source>
</evidence>
<dbReference type="EMBL" id="JBBCAQ010000014">
    <property type="protein sequence ID" value="KAK7598050.1"/>
    <property type="molecule type" value="Genomic_DNA"/>
</dbReference>
<organism evidence="1 2">
    <name type="scientific">Parthenolecanium corni</name>
    <dbReference type="NCBI Taxonomy" id="536013"/>
    <lineage>
        <taxon>Eukaryota</taxon>
        <taxon>Metazoa</taxon>
        <taxon>Ecdysozoa</taxon>
        <taxon>Arthropoda</taxon>
        <taxon>Hexapoda</taxon>
        <taxon>Insecta</taxon>
        <taxon>Pterygota</taxon>
        <taxon>Neoptera</taxon>
        <taxon>Paraneoptera</taxon>
        <taxon>Hemiptera</taxon>
        <taxon>Sternorrhyncha</taxon>
        <taxon>Coccoidea</taxon>
        <taxon>Coccidae</taxon>
        <taxon>Parthenolecanium</taxon>
    </lineage>
</organism>
<evidence type="ECO:0000313" key="1">
    <source>
        <dbReference type="EMBL" id="KAK7598050.1"/>
    </source>
</evidence>
<protein>
    <submittedName>
        <fullName evidence="1">Uncharacterized protein</fullName>
    </submittedName>
</protein>